<dbReference type="Proteomes" id="UP000271374">
    <property type="component" value="Unassembled WGS sequence"/>
</dbReference>
<dbReference type="CDD" id="cd03801">
    <property type="entry name" value="GT4_PimA-like"/>
    <property type="match status" value="1"/>
</dbReference>
<feature type="domain" description="Glycosyl transferase family 1" evidence="3">
    <location>
        <begin position="182"/>
        <end position="357"/>
    </location>
</feature>
<comment type="similarity">
    <text evidence="1">Belongs to the glycosyltransferase group 1 family. Glycosyltransferase 4 subfamily.</text>
</comment>
<evidence type="ECO:0000256" key="2">
    <source>
        <dbReference type="SAM" id="MobiDB-lite"/>
    </source>
</evidence>
<reference evidence="5 6" key="1">
    <citation type="submission" date="2018-12" db="EMBL/GenBank/DDBJ databases">
        <title>Bacillus yapensis draft genome sequence.</title>
        <authorList>
            <person name="Yu L."/>
            <person name="Xu X."/>
            <person name="Tang X."/>
        </authorList>
    </citation>
    <scope>NUCLEOTIDE SEQUENCE [LARGE SCALE GENOMIC DNA]</scope>
    <source>
        <strain evidence="5 6">XXST-01</strain>
    </source>
</reference>
<evidence type="ECO:0000259" key="3">
    <source>
        <dbReference type="Pfam" id="PF00534"/>
    </source>
</evidence>
<keyword evidence="5" id="KW-0808">Transferase</keyword>
<name>A0A3S0L9Y6_9BACI</name>
<dbReference type="RefSeq" id="WP_126409172.1">
    <property type="nucleotide sequence ID" value="NZ_RXNT01000010.1"/>
</dbReference>
<dbReference type="Gene3D" id="3.40.50.2000">
    <property type="entry name" value="Glycogen Phosphorylase B"/>
    <property type="match status" value="2"/>
</dbReference>
<dbReference type="Pfam" id="PF00534">
    <property type="entry name" value="Glycos_transf_1"/>
    <property type="match status" value="1"/>
</dbReference>
<accession>A0A3S0L9Y6</accession>
<keyword evidence="6" id="KW-1185">Reference proteome</keyword>
<proteinExistence type="inferred from homology"/>
<protein>
    <submittedName>
        <fullName evidence="5">Glycosyltransferase family 1 protein</fullName>
    </submittedName>
</protein>
<dbReference type="EMBL" id="RXNT01000010">
    <property type="protein sequence ID" value="RTR30499.1"/>
    <property type="molecule type" value="Genomic_DNA"/>
</dbReference>
<dbReference type="SUPFAM" id="SSF53756">
    <property type="entry name" value="UDP-Glycosyltransferase/glycogen phosphorylase"/>
    <property type="match status" value="1"/>
</dbReference>
<evidence type="ECO:0000313" key="6">
    <source>
        <dbReference type="Proteomes" id="UP000271374"/>
    </source>
</evidence>
<feature type="region of interest" description="Disordered" evidence="2">
    <location>
        <begin position="426"/>
        <end position="454"/>
    </location>
</feature>
<gene>
    <name evidence="5" type="ORF">EKG37_13450</name>
</gene>
<comment type="caution">
    <text evidence="5">The sequence shown here is derived from an EMBL/GenBank/DDBJ whole genome shotgun (WGS) entry which is preliminary data.</text>
</comment>
<dbReference type="Pfam" id="PF13439">
    <property type="entry name" value="Glyco_transf_4"/>
    <property type="match status" value="1"/>
</dbReference>
<dbReference type="InterPro" id="IPR028098">
    <property type="entry name" value="Glyco_trans_4-like_N"/>
</dbReference>
<dbReference type="AlphaFoldDB" id="A0A3S0L9Y6"/>
<dbReference type="PANTHER" id="PTHR12526">
    <property type="entry name" value="GLYCOSYLTRANSFERASE"/>
    <property type="match status" value="1"/>
</dbReference>
<sequence>MRILMICTEKLPVPPIRGGAIQTYLSGCLPYLKQEHEITVLGVTDPSLPNKETVDDVNYVRVDGKIFELYMEGVIEFLQSNEFDLIHIFNRPRLVIPVRQVAPNSKITLSMHNDMFTPAKISSEEGTAVIKEVALISTVSDYIGEQIQALYPQAKSKVRTIYSGVDCDRFLPGEHPKMEKIRQSIRRKHGLENKTIILFAGRLSSNKGVDRLLRAIPELAKKHKDLALVIVGSNWFSQNNVTDYVAYVRALAKKLPIPVVTTGFVAPQEIQNWFAAADIFVCTSIWQEPLARVHYEAMAAGLPIVTTARGGNPEVMIQGENGYIVQHPEDPSQFTEKLSLLLSDRTEMKKMGERGREFALSFYQWDRVGADILAFWKGAQETLISSEKIDYTDLLNNSSTERVTNYFQHMPIEAPSMINQEKVETVTVKKKKEKKKEKEKTETENTEKEKSEKK</sequence>
<dbReference type="InterPro" id="IPR001296">
    <property type="entry name" value="Glyco_trans_1"/>
</dbReference>
<feature type="domain" description="Glycosyltransferase subfamily 4-like N-terminal" evidence="4">
    <location>
        <begin position="33"/>
        <end position="169"/>
    </location>
</feature>
<evidence type="ECO:0000256" key="1">
    <source>
        <dbReference type="ARBA" id="ARBA00009481"/>
    </source>
</evidence>
<dbReference type="OrthoDB" id="139410at2"/>
<dbReference type="GO" id="GO:0016757">
    <property type="term" value="F:glycosyltransferase activity"/>
    <property type="evidence" value="ECO:0007669"/>
    <property type="project" value="InterPro"/>
</dbReference>
<dbReference type="PANTHER" id="PTHR12526:SF638">
    <property type="entry name" value="SPORE COAT PROTEIN SA"/>
    <property type="match status" value="1"/>
</dbReference>
<feature type="compositionally biased region" description="Basic and acidic residues" evidence="2">
    <location>
        <begin position="436"/>
        <end position="454"/>
    </location>
</feature>
<evidence type="ECO:0000313" key="5">
    <source>
        <dbReference type="EMBL" id="RTR30499.1"/>
    </source>
</evidence>
<evidence type="ECO:0000259" key="4">
    <source>
        <dbReference type="Pfam" id="PF13439"/>
    </source>
</evidence>
<organism evidence="5 6">
    <name type="scientific">Bacillus yapensis</name>
    <dbReference type="NCBI Taxonomy" id="2492960"/>
    <lineage>
        <taxon>Bacteria</taxon>
        <taxon>Bacillati</taxon>
        <taxon>Bacillota</taxon>
        <taxon>Bacilli</taxon>
        <taxon>Bacillales</taxon>
        <taxon>Bacillaceae</taxon>
        <taxon>Bacillus</taxon>
    </lineage>
</organism>